<evidence type="ECO:0000256" key="2">
    <source>
        <dbReference type="ARBA" id="ARBA00023067"/>
    </source>
</evidence>
<protein>
    <submittedName>
        <fullName evidence="5">Integration host factor subunit beta</fullName>
    </submittedName>
</protein>
<dbReference type="Pfam" id="PF00216">
    <property type="entry name" value="Bac_DNA_binding"/>
    <property type="match status" value="1"/>
</dbReference>
<evidence type="ECO:0000313" key="6">
    <source>
        <dbReference type="Proteomes" id="UP000619838"/>
    </source>
</evidence>
<dbReference type="CDD" id="cd13836">
    <property type="entry name" value="IHF_B"/>
    <property type="match status" value="1"/>
</dbReference>
<proteinExistence type="inferred from homology"/>
<dbReference type="InterPro" id="IPR000119">
    <property type="entry name" value="Hist_DNA-bd"/>
</dbReference>
<comment type="caution">
    <text evidence="5">The sequence shown here is derived from an EMBL/GenBank/DDBJ whole genome shotgun (WGS) entry which is preliminary data.</text>
</comment>
<dbReference type="Gene3D" id="4.10.520.10">
    <property type="entry name" value="IHF-like DNA-binding proteins"/>
    <property type="match status" value="1"/>
</dbReference>
<dbReference type="RefSeq" id="WP_114608755.1">
    <property type="nucleotide sequence ID" value="NZ_JABVZQ010000021.1"/>
</dbReference>
<evidence type="ECO:0000256" key="4">
    <source>
        <dbReference type="RuleBase" id="RU003939"/>
    </source>
</evidence>
<dbReference type="EMBL" id="JADGII010000028">
    <property type="protein sequence ID" value="MBF0637594.1"/>
    <property type="molecule type" value="Genomic_DNA"/>
</dbReference>
<dbReference type="PROSITE" id="PS00045">
    <property type="entry name" value="HISTONE_LIKE"/>
    <property type="match status" value="1"/>
</dbReference>
<gene>
    <name evidence="5" type="ORF">INT08_10480</name>
</gene>
<reference evidence="5 6" key="1">
    <citation type="journal article" date="2020" name="Microorganisms">
        <title>Simultaneous Genome Sequencing of Prosthecochloris ethylica and Desulfuromonas acetoxidans within a Syntrophic Mixture Reveals Unique Pili and Protein Interactions.</title>
        <authorList>
            <person name="Kyndt J.A."/>
            <person name="Van Beeumen J.J."/>
            <person name="Meyer T.E."/>
        </authorList>
    </citation>
    <scope>NUCLEOTIDE SEQUENCE [LARGE SCALE GENOMIC DNA]</scope>
    <source>
        <strain evidence="5 6">N3</strain>
    </source>
</reference>
<sequence>MGKTTTKADLVNTISHRTGMTKHETEAVVDCLFDSIIDSLKAGKRIEIRGFGSFNIRYKNERQARNPRTGEKVKVDAKNVPTFKISKEFKHAVSQSLKTDEPAD</sequence>
<keyword evidence="2" id="KW-0226">DNA condensation</keyword>
<dbReference type="SMART" id="SM00411">
    <property type="entry name" value="BHL"/>
    <property type="match status" value="1"/>
</dbReference>
<dbReference type="InterPro" id="IPR010992">
    <property type="entry name" value="IHF-like_DNA-bd_dom_sf"/>
</dbReference>
<dbReference type="PANTHER" id="PTHR33175:SF3">
    <property type="entry name" value="DNA-BINDING PROTEIN HU-BETA"/>
    <property type="match status" value="1"/>
</dbReference>
<keyword evidence="6" id="KW-1185">Reference proteome</keyword>
<accession>A0ABR9XUC3</accession>
<organism evidence="5 6">
    <name type="scientific">Prosthecochloris ethylica</name>
    <dbReference type="NCBI Taxonomy" id="2743976"/>
    <lineage>
        <taxon>Bacteria</taxon>
        <taxon>Pseudomonadati</taxon>
        <taxon>Chlorobiota</taxon>
        <taxon>Chlorobiia</taxon>
        <taxon>Chlorobiales</taxon>
        <taxon>Chlorobiaceae</taxon>
        <taxon>Prosthecochloris</taxon>
    </lineage>
</organism>
<evidence type="ECO:0000256" key="1">
    <source>
        <dbReference type="ARBA" id="ARBA00010529"/>
    </source>
</evidence>
<dbReference type="Proteomes" id="UP000619838">
    <property type="component" value="Unassembled WGS sequence"/>
</dbReference>
<keyword evidence="3" id="KW-0238">DNA-binding</keyword>
<dbReference type="InterPro" id="IPR020816">
    <property type="entry name" value="Histone-like_DNA-bd_CS"/>
</dbReference>
<name>A0ABR9XUC3_9CHLB</name>
<dbReference type="PRINTS" id="PR01727">
    <property type="entry name" value="DNABINDINGHU"/>
</dbReference>
<dbReference type="PANTHER" id="PTHR33175">
    <property type="entry name" value="DNA-BINDING PROTEIN HU"/>
    <property type="match status" value="1"/>
</dbReference>
<comment type="similarity">
    <text evidence="1 4">Belongs to the bacterial histone-like protein family.</text>
</comment>
<evidence type="ECO:0000256" key="3">
    <source>
        <dbReference type="ARBA" id="ARBA00023125"/>
    </source>
</evidence>
<evidence type="ECO:0000313" key="5">
    <source>
        <dbReference type="EMBL" id="MBF0637594.1"/>
    </source>
</evidence>
<dbReference type="SUPFAM" id="SSF47729">
    <property type="entry name" value="IHF-like DNA-binding proteins"/>
    <property type="match status" value="1"/>
</dbReference>